<dbReference type="RefSeq" id="WP_106118452.1">
    <property type="nucleotide sequence ID" value="NZ_PVUH01000022.1"/>
</dbReference>
<dbReference type="EMBL" id="PVUH01000022">
    <property type="protein sequence ID" value="PRW86026.1"/>
    <property type="molecule type" value="Genomic_DNA"/>
</dbReference>
<evidence type="ECO:0000313" key="2">
    <source>
        <dbReference type="EMBL" id="PRW86026.1"/>
    </source>
</evidence>
<organism evidence="2 3">
    <name type="scientific">Pseudomonas fluorescens</name>
    <dbReference type="NCBI Taxonomy" id="294"/>
    <lineage>
        <taxon>Bacteria</taxon>
        <taxon>Pseudomonadati</taxon>
        <taxon>Pseudomonadota</taxon>
        <taxon>Gammaproteobacteria</taxon>
        <taxon>Pseudomonadales</taxon>
        <taxon>Pseudomonadaceae</taxon>
        <taxon>Pseudomonas</taxon>
    </lineage>
</organism>
<gene>
    <name evidence="2" type="ORF">C7A10_25830</name>
</gene>
<comment type="caution">
    <text evidence="2">The sequence shown here is derived from an EMBL/GenBank/DDBJ whole genome shotgun (WGS) entry which is preliminary data.</text>
</comment>
<reference evidence="2 3" key="1">
    <citation type="submission" date="2018-03" db="EMBL/GenBank/DDBJ databases">
        <title>Blue discolouration in mozzarella cheese caused by Pseudomonas fluorescens.</title>
        <authorList>
            <person name="Chiesa F."/>
            <person name="Dalmasso A."/>
            <person name="Lomonaco S."/>
        </authorList>
    </citation>
    <scope>NUCLEOTIDE SEQUENCE [LARGE SCALE GENOMIC DNA]</scope>
    <source>
        <strain evidence="2 3">11293</strain>
    </source>
</reference>
<protein>
    <submittedName>
        <fullName evidence="2">Uncharacterized protein</fullName>
    </submittedName>
</protein>
<name>A0A2T0HSH2_PSEFL</name>
<sequence>MPKVITDQQTRDICRMINNWDTQHKLDWNTICLGAQEILGWGTPPTRQALNKKETIKLAYQAKKNSLRKELERVTNLPRPKTIQDGAERIARLEKEIERLNFLNAKLSELFHIIVHNASLAGLKKHDLMRPMQSNKEPSKKS</sequence>
<evidence type="ECO:0000313" key="3">
    <source>
        <dbReference type="Proteomes" id="UP000239731"/>
    </source>
</evidence>
<feature type="coiled-coil region" evidence="1">
    <location>
        <begin position="57"/>
        <end position="110"/>
    </location>
</feature>
<accession>A0A2T0HSH2</accession>
<dbReference type="Proteomes" id="UP000239731">
    <property type="component" value="Unassembled WGS sequence"/>
</dbReference>
<keyword evidence="1" id="KW-0175">Coiled coil</keyword>
<dbReference type="AlphaFoldDB" id="A0A2T0HSH2"/>
<evidence type="ECO:0000256" key="1">
    <source>
        <dbReference type="SAM" id="Coils"/>
    </source>
</evidence>
<proteinExistence type="predicted"/>